<gene>
    <name evidence="2" type="ORF">ACFQZJ_09095</name>
</gene>
<feature type="domain" description="Thioredoxin" evidence="1">
    <location>
        <begin position="21"/>
        <end position="168"/>
    </location>
</feature>
<dbReference type="InterPro" id="IPR000866">
    <property type="entry name" value="AhpC/TSA"/>
</dbReference>
<dbReference type="PANTHER" id="PTHR42852">
    <property type="entry name" value="THIOL:DISULFIDE INTERCHANGE PROTEIN DSBE"/>
    <property type="match status" value="1"/>
</dbReference>
<dbReference type="EMBL" id="JBHTHY010000006">
    <property type="protein sequence ID" value="MFD0797615.1"/>
    <property type="molecule type" value="Genomic_DNA"/>
</dbReference>
<accession>A0ABW3B3B3</accession>
<keyword evidence="3" id="KW-1185">Reference proteome</keyword>
<dbReference type="InterPro" id="IPR036249">
    <property type="entry name" value="Thioredoxin-like_sf"/>
</dbReference>
<reference evidence="3" key="1">
    <citation type="journal article" date="2019" name="Int. J. Syst. Evol. Microbiol.">
        <title>The Global Catalogue of Microorganisms (GCM) 10K type strain sequencing project: providing services to taxonomists for standard genome sequencing and annotation.</title>
        <authorList>
            <consortium name="The Broad Institute Genomics Platform"/>
            <consortium name="The Broad Institute Genome Sequencing Center for Infectious Disease"/>
            <person name="Wu L."/>
            <person name="Ma J."/>
        </authorList>
    </citation>
    <scope>NUCLEOTIDE SEQUENCE [LARGE SCALE GENOMIC DNA]</scope>
    <source>
        <strain evidence="3">CCUG 61948</strain>
    </source>
</reference>
<dbReference type="PROSITE" id="PS51352">
    <property type="entry name" value="THIOREDOXIN_2"/>
    <property type="match status" value="1"/>
</dbReference>
<comment type="caution">
    <text evidence="2">The sequence shown here is derived from an EMBL/GenBank/DDBJ whole genome shotgun (WGS) entry which is preliminary data.</text>
</comment>
<dbReference type="Gene3D" id="3.40.30.10">
    <property type="entry name" value="Glutaredoxin"/>
    <property type="match status" value="1"/>
</dbReference>
<sequence length="168" mass="19523">MKWRTYILIAFLALGACKEAQKEQAAQPKSAVMPTEERVLSTYQDLEGNPIEIEDYKGKRVLINYWATWCRPCIEEMPDLLELQASLAAENYVFLLASDESVKKIEKFKRAKNFEFTFIKYNGTYPELEINALPVTFVYNEAGERVLRFDGAKEWNTPKLKKQLKNLQ</sequence>
<evidence type="ECO:0000259" key="1">
    <source>
        <dbReference type="PROSITE" id="PS51352"/>
    </source>
</evidence>
<dbReference type="PANTHER" id="PTHR42852:SF17">
    <property type="entry name" value="THIOREDOXIN-LIKE PROTEIN HI_1115"/>
    <property type="match status" value="1"/>
</dbReference>
<dbReference type="CDD" id="cd02966">
    <property type="entry name" value="TlpA_like_family"/>
    <property type="match status" value="1"/>
</dbReference>
<evidence type="ECO:0000313" key="3">
    <source>
        <dbReference type="Proteomes" id="UP001597012"/>
    </source>
</evidence>
<dbReference type="Proteomes" id="UP001597012">
    <property type="component" value="Unassembled WGS sequence"/>
</dbReference>
<dbReference type="SUPFAM" id="SSF52833">
    <property type="entry name" value="Thioredoxin-like"/>
    <property type="match status" value="1"/>
</dbReference>
<dbReference type="InterPro" id="IPR050553">
    <property type="entry name" value="Thioredoxin_ResA/DsbE_sf"/>
</dbReference>
<dbReference type="PROSITE" id="PS51257">
    <property type="entry name" value="PROKAR_LIPOPROTEIN"/>
    <property type="match status" value="1"/>
</dbReference>
<protein>
    <submittedName>
        <fullName evidence="2">TlpA family protein disulfide reductase</fullName>
    </submittedName>
</protein>
<name>A0ABW3B3B3_9FLAO</name>
<evidence type="ECO:0000313" key="2">
    <source>
        <dbReference type="EMBL" id="MFD0797615.1"/>
    </source>
</evidence>
<organism evidence="2 3">
    <name type="scientific">Maribacter chungangensis</name>
    <dbReference type="NCBI Taxonomy" id="1069117"/>
    <lineage>
        <taxon>Bacteria</taxon>
        <taxon>Pseudomonadati</taxon>
        <taxon>Bacteroidota</taxon>
        <taxon>Flavobacteriia</taxon>
        <taxon>Flavobacteriales</taxon>
        <taxon>Flavobacteriaceae</taxon>
        <taxon>Maribacter</taxon>
    </lineage>
</organism>
<dbReference type="Pfam" id="PF00578">
    <property type="entry name" value="AhpC-TSA"/>
    <property type="match status" value="1"/>
</dbReference>
<dbReference type="InterPro" id="IPR013766">
    <property type="entry name" value="Thioredoxin_domain"/>
</dbReference>
<proteinExistence type="predicted"/>
<dbReference type="RefSeq" id="WP_379934027.1">
    <property type="nucleotide sequence ID" value="NZ_JBHTHY010000006.1"/>
</dbReference>